<dbReference type="EMBL" id="UINC01023968">
    <property type="protein sequence ID" value="SVA96699.1"/>
    <property type="molecule type" value="Genomic_DNA"/>
</dbReference>
<dbReference type="GO" id="GO:0005829">
    <property type="term" value="C:cytosol"/>
    <property type="evidence" value="ECO:0007669"/>
    <property type="project" value="TreeGrafter"/>
</dbReference>
<name>A0A382A5P8_9ZZZZ</name>
<evidence type="ECO:0000259" key="1">
    <source>
        <dbReference type="PROSITE" id="PS50042"/>
    </source>
</evidence>
<dbReference type="PANTHER" id="PTHR24567:SF26">
    <property type="entry name" value="REGULATORY PROTEIN YEIL"/>
    <property type="match status" value="1"/>
</dbReference>
<accession>A0A382A5P8</accession>
<proteinExistence type="predicted"/>
<organism evidence="2">
    <name type="scientific">marine metagenome</name>
    <dbReference type="NCBI Taxonomy" id="408172"/>
    <lineage>
        <taxon>unclassified sequences</taxon>
        <taxon>metagenomes</taxon>
        <taxon>ecological metagenomes</taxon>
    </lineage>
</organism>
<feature type="domain" description="Cyclic nucleotide-binding" evidence="1">
    <location>
        <begin position="1"/>
        <end position="89"/>
    </location>
</feature>
<dbReference type="InterPro" id="IPR014710">
    <property type="entry name" value="RmlC-like_jellyroll"/>
</dbReference>
<sequence>MKQLNFSKDEVIIKEGEISQDAFILLEGAIAVTKEMPDGSEKELAILEKNAIFGETGLVDTLPRTATCKAHTNNVVVGVVTKENYAQLVKHKPEAILPILRIVTERMRNTLEFVDQLYGEQLKK</sequence>
<dbReference type="AlphaFoldDB" id="A0A382A5P8"/>
<dbReference type="PANTHER" id="PTHR24567">
    <property type="entry name" value="CRP FAMILY TRANSCRIPTIONAL REGULATORY PROTEIN"/>
    <property type="match status" value="1"/>
</dbReference>
<dbReference type="InterPro" id="IPR000595">
    <property type="entry name" value="cNMP-bd_dom"/>
</dbReference>
<dbReference type="PROSITE" id="PS50042">
    <property type="entry name" value="CNMP_BINDING_3"/>
    <property type="match status" value="1"/>
</dbReference>
<dbReference type="SMART" id="SM00100">
    <property type="entry name" value="cNMP"/>
    <property type="match status" value="1"/>
</dbReference>
<dbReference type="InterPro" id="IPR050397">
    <property type="entry name" value="Env_Response_Regulators"/>
</dbReference>
<dbReference type="SUPFAM" id="SSF51206">
    <property type="entry name" value="cAMP-binding domain-like"/>
    <property type="match status" value="1"/>
</dbReference>
<gene>
    <name evidence="2" type="ORF">METZ01_LOCUS149553</name>
</gene>
<dbReference type="GO" id="GO:0003700">
    <property type="term" value="F:DNA-binding transcription factor activity"/>
    <property type="evidence" value="ECO:0007669"/>
    <property type="project" value="TreeGrafter"/>
</dbReference>
<evidence type="ECO:0000313" key="2">
    <source>
        <dbReference type="EMBL" id="SVA96699.1"/>
    </source>
</evidence>
<dbReference type="CDD" id="cd00038">
    <property type="entry name" value="CAP_ED"/>
    <property type="match status" value="1"/>
</dbReference>
<protein>
    <recommendedName>
        <fullName evidence="1">Cyclic nucleotide-binding domain-containing protein</fullName>
    </recommendedName>
</protein>
<dbReference type="Gene3D" id="2.60.120.10">
    <property type="entry name" value="Jelly Rolls"/>
    <property type="match status" value="1"/>
</dbReference>
<reference evidence="2" key="1">
    <citation type="submission" date="2018-05" db="EMBL/GenBank/DDBJ databases">
        <authorList>
            <person name="Lanie J.A."/>
            <person name="Ng W.-L."/>
            <person name="Kazmierczak K.M."/>
            <person name="Andrzejewski T.M."/>
            <person name="Davidsen T.M."/>
            <person name="Wayne K.J."/>
            <person name="Tettelin H."/>
            <person name="Glass J.I."/>
            <person name="Rusch D."/>
            <person name="Podicherti R."/>
            <person name="Tsui H.-C.T."/>
            <person name="Winkler M.E."/>
        </authorList>
    </citation>
    <scope>NUCLEOTIDE SEQUENCE</scope>
</reference>
<dbReference type="Pfam" id="PF00027">
    <property type="entry name" value="cNMP_binding"/>
    <property type="match status" value="1"/>
</dbReference>
<dbReference type="InterPro" id="IPR018490">
    <property type="entry name" value="cNMP-bd_dom_sf"/>
</dbReference>